<keyword evidence="1" id="KW-0472">Membrane</keyword>
<evidence type="ECO:0000313" key="2">
    <source>
        <dbReference type="EMBL" id="NEY91938.1"/>
    </source>
</evidence>
<protein>
    <submittedName>
        <fullName evidence="2">Uncharacterized protein</fullName>
    </submittedName>
</protein>
<gene>
    <name evidence="2" type="ORF">G4Z14_16735</name>
</gene>
<dbReference type="AlphaFoldDB" id="A0A6M0QWR6"/>
<name>A0A6M0QWR6_9RHOB</name>
<proteinExistence type="predicted"/>
<dbReference type="RefSeq" id="WP_164627805.1">
    <property type="nucleotide sequence ID" value="NZ_JAAIVJ010000016.1"/>
</dbReference>
<comment type="caution">
    <text evidence="2">The sequence shown here is derived from an EMBL/GenBank/DDBJ whole genome shotgun (WGS) entry which is preliminary data.</text>
</comment>
<dbReference type="EMBL" id="JAAIVJ010000016">
    <property type="protein sequence ID" value="NEY91938.1"/>
    <property type="molecule type" value="Genomic_DNA"/>
</dbReference>
<keyword evidence="3" id="KW-1185">Reference proteome</keyword>
<feature type="transmembrane region" description="Helical" evidence="1">
    <location>
        <begin position="49"/>
        <end position="71"/>
    </location>
</feature>
<keyword evidence="1" id="KW-1133">Transmembrane helix</keyword>
<dbReference type="Proteomes" id="UP000477782">
    <property type="component" value="Unassembled WGS sequence"/>
</dbReference>
<evidence type="ECO:0000313" key="3">
    <source>
        <dbReference type="Proteomes" id="UP000477782"/>
    </source>
</evidence>
<feature type="transmembrane region" description="Helical" evidence="1">
    <location>
        <begin position="25"/>
        <end position="43"/>
    </location>
</feature>
<organism evidence="2 3">
    <name type="scientific">Tabrizicola oligotrophica</name>
    <dbReference type="NCBI Taxonomy" id="2710650"/>
    <lineage>
        <taxon>Bacteria</taxon>
        <taxon>Pseudomonadati</taxon>
        <taxon>Pseudomonadota</taxon>
        <taxon>Alphaproteobacteria</taxon>
        <taxon>Rhodobacterales</taxon>
        <taxon>Paracoccaceae</taxon>
        <taxon>Tabrizicola</taxon>
    </lineage>
</organism>
<keyword evidence="1" id="KW-0812">Transmembrane</keyword>
<reference evidence="2 3" key="1">
    <citation type="submission" date="2020-02" db="EMBL/GenBank/DDBJ databases">
        <authorList>
            <person name="Chen W.-M."/>
        </authorList>
    </citation>
    <scope>NUCLEOTIDE SEQUENCE [LARGE SCALE GENOMIC DNA]</scope>
    <source>
        <strain evidence="2 3">KMS-5</strain>
    </source>
</reference>
<accession>A0A6M0QWR6</accession>
<sequence>MSVSSTHPRPLPLIGWIARDIGRDVNIVFYLLAIALTVLVLAVKTWGLVALTMAALPMVPVMFTFFVWISLP</sequence>
<evidence type="ECO:0000256" key="1">
    <source>
        <dbReference type="SAM" id="Phobius"/>
    </source>
</evidence>